<dbReference type="Gene3D" id="3.30.70.2970">
    <property type="entry name" value="Protein of unknown function (DUF541), domain 2"/>
    <property type="match status" value="1"/>
</dbReference>
<comment type="caution">
    <text evidence="1">The sequence shown here is derived from an EMBL/GenBank/DDBJ whole genome shotgun (WGS) entry which is preliminary data.</text>
</comment>
<evidence type="ECO:0000313" key="2">
    <source>
        <dbReference type="Proteomes" id="UP000660110"/>
    </source>
</evidence>
<dbReference type="PANTHER" id="PTHR34387">
    <property type="entry name" value="SLR1258 PROTEIN"/>
    <property type="match status" value="1"/>
</dbReference>
<reference evidence="1" key="2">
    <citation type="submission" date="2020-09" db="EMBL/GenBank/DDBJ databases">
        <authorList>
            <person name="Sun Q."/>
            <person name="Zhou Y."/>
        </authorList>
    </citation>
    <scope>NUCLEOTIDE SEQUENCE</scope>
    <source>
        <strain evidence="1">CGMCC 1.12153</strain>
    </source>
</reference>
<dbReference type="Proteomes" id="UP000660110">
    <property type="component" value="Unassembled WGS sequence"/>
</dbReference>
<accession>A0A917EZT5</accession>
<gene>
    <name evidence="1" type="ORF">GCM10010954_37150</name>
</gene>
<dbReference type="AlphaFoldDB" id="A0A917EZT5"/>
<dbReference type="EMBL" id="BMEL01000005">
    <property type="protein sequence ID" value="GGF34634.1"/>
    <property type="molecule type" value="Genomic_DNA"/>
</dbReference>
<dbReference type="RefSeq" id="WP_188379035.1">
    <property type="nucleotide sequence ID" value="NZ_BMEL01000005.1"/>
</dbReference>
<dbReference type="Gene3D" id="3.30.110.170">
    <property type="entry name" value="Protein of unknown function (DUF541), domain 1"/>
    <property type="match status" value="1"/>
</dbReference>
<dbReference type="Pfam" id="PF04402">
    <property type="entry name" value="SIMPL"/>
    <property type="match status" value="1"/>
</dbReference>
<sequence>MNHQSMQKRVMTVTGEGIASAQPNVASIQIGVVTESMNLTQAQQENARMMERVIASIVNLGVPRASIQTSEYTILPQYDYDSGTQVFRGYEVTNMITVTNENIAQTGEIIDTAVQNGANRVSTIQFSVKNPEALYQQALSVALRDAYLKANTLAGTMRARLDPAPIKVMEGGKDGAIPLAKASTFAASTPIEPGQLEIEAAVEVQFLFFA</sequence>
<dbReference type="GO" id="GO:0006974">
    <property type="term" value="P:DNA damage response"/>
    <property type="evidence" value="ECO:0007669"/>
    <property type="project" value="TreeGrafter"/>
</dbReference>
<proteinExistence type="predicted"/>
<keyword evidence="2" id="KW-1185">Reference proteome</keyword>
<name>A0A917EZT5_HALAA</name>
<reference evidence="1" key="1">
    <citation type="journal article" date="2014" name="Int. J. Syst. Evol. Microbiol.">
        <title>Complete genome sequence of Corynebacterium casei LMG S-19264T (=DSM 44701T), isolated from a smear-ripened cheese.</title>
        <authorList>
            <consortium name="US DOE Joint Genome Institute (JGI-PGF)"/>
            <person name="Walter F."/>
            <person name="Albersmeier A."/>
            <person name="Kalinowski J."/>
            <person name="Ruckert C."/>
        </authorList>
    </citation>
    <scope>NUCLEOTIDE SEQUENCE</scope>
    <source>
        <strain evidence="1">CGMCC 1.12153</strain>
    </source>
</reference>
<dbReference type="PANTHER" id="PTHR34387:SF1">
    <property type="entry name" value="PERIPLASMIC IMMUNOGENIC PROTEIN"/>
    <property type="match status" value="1"/>
</dbReference>
<dbReference type="InterPro" id="IPR007497">
    <property type="entry name" value="SIMPL/DUF541"/>
</dbReference>
<evidence type="ECO:0000313" key="1">
    <source>
        <dbReference type="EMBL" id="GGF34634.1"/>
    </source>
</evidence>
<dbReference type="InterPro" id="IPR052022">
    <property type="entry name" value="26kDa_periplasmic_antigen"/>
</dbReference>
<protein>
    <submittedName>
        <fullName evidence="1">SIMPL domain-containing protein</fullName>
    </submittedName>
</protein>
<organism evidence="1 2">
    <name type="scientific">Halobacillus andaensis</name>
    <dbReference type="NCBI Taxonomy" id="1176239"/>
    <lineage>
        <taxon>Bacteria</taxon>
        <taxon>Bacillati</taxon>
        <taxon>Bacillota</taxon>
        <taxon>Bacilli</taxon>
        <taxon>Bacillales</taxon>
        <taxon>Bacillaceae</taxon>
        <taxon>Halobacillus</taxon>
    </lineage>
</organism>